<proteinExistence type="predicted"/>
<gene>
    <name evidence="1" type="ORF">Hamer_G017762</name>
</gene>
<dbReference type="EMBL" id="JAHLQT010007950">
    <property type="protein sequence ID" value="KAG7174044.1"/>
    <property type="molecule type" value="Genomic_DNA"/>
</dbReference>
<name>A0A8J5T8P3_HOMAM</name>
<evidence type="ECO:0000313" key="1">
    <source>
        <dbReference type="EMBL" id="KAG7174044.1"/>
    </source>
</evidence>
<reference evidence="1" key="1">
    <citation type="journal article" date="2021" name="Sci. Adv.">
        <title>The American lobster genome reveals insights on longevity, neural, and immune adaptations.</title>
        <authorList>
            <person name="Polinski J.M."/>
            <person name="Zimin A.V."/>
            <person name="Clark K.F."/>
            <person name="Kohn A.B."/>
            <person name="Sadowski N."/>
            <person name="Timp W."/>
            <person name="Ptitsyn A."/>
            <person name="Khanna P."/>
            <person name="Romanova D.Y."/>
            <person name="Williams P."/>
            <person name="Greenwood S.J."/>
            <person name="Moroz L.L."/>
            <person name="Walt D.R."/>
            <person name="Bodnar A.G."/>
        </authorList>
    </citation>
    <scope>NUCLEOTIDE SEQUENCE</scope>
    <source>
        <strain evidence="1">GMGI-L3</strain>
    </source>
</reference>
<feature type="non-terminal residue" evidence="1">
    <location>
        <position position="1"/>
    </location>
</feature>
<comment type="caution">
    <text evidence="1">The sequence shown here is derived from an EMBL/GenBank/DDBJ whole genome shotgun (WGS) entry which is preliminary data.</text>
</comment>
<accession>A0A8J5T8P3</accession>
<sequence>MCVVVECGSVPSPRNYLPLITKGDHRTFVGFQQQSALIVVSATVCLHHCVSNSLPSSLCQQQSALIVVSATVCLHHCVSNSLPSSLCLQQSAFIIVSATSGCYVYNGNYSQSWVGQDEIFRATRKRPREEVVVVGGLKERRVTEEWGEGGEEALKKYPQ</sequence>
<organism evidence="1 2">
    <name type="scientific">Homarus americanus</name>
    <name type="common">American lobster</name>
    <dbReference type="NCBI Taxonomy" id="6706"/>
    <lineage>
        <taxon>Eukaryota</taxon>
        <taxon>Metazoa</taxon>
        <taxon>Ecdysozoa</taxon>
        <taxon>Arthropoda</taxon>
        <taxon>Crustacea</taxon>
        <taxon>Multicrustacea</taxon>
        <taxon>Malacostraca</taxon>
        <taxon>Eumalacostraca</taxon>
        <taxon>Eucarida</taxon>
        <taxon>Decapoda</taxon>
        <taxon>Pleocyemata</taxon>
        <taxon>Astacidea</taxon>
        <taxon>Nephropoidea</taxon>
        <taxon>Nephropidae</taxon>
        <taxon>Homarus</taxon>
    </lineage>
</organism>
<evidence type="ECO:0000313" key="2">
    <source>
        <dbReference type="Proteomes" id="UP000747542"/>
    </source>
</evidence>
<protein>
    <submittedName>
        <fullName evidence="1">Uncharacterized protein</fullName>
    </submittedName>
</protein>
<dbReference type="AlphaFoldDB" id="A0A8J5T8P3"/>
<dbReference type="Proteomes" id="UP000747542">
    <property type="component" value="Unassembled WGS sequence"/>
</dbReference>
<keyword evidence="2" id="KW-1185">Reference proteome</keyword>